<reference evidence="2" key="1">
    <citation type="submission" date="2014-09" db="EMBL/GenBank/DDBJ databases">
        <authorList>
            <person name="Magalhaes I.L.F."/>
            <person name="Oliveira U."/>
            <person name="Santos F.R."/>
            <person name="Vidigal T.H.D.A."/>
            <person name="Brescovit A.D."/>
            <person name="Santos A.J."/>
        </authorList>
    </citation>
    <scope>NUCLEOTIDE SEQUENCE</scope>
    <source>
        <tissue evidence="2">Shoot tissue taken approximately 20 cm above the soil surface</tissue>
    </source>
</reference>
<keyword evidence="1" id="KW-0472">Membrane</keyword>
<protein>
    <submittedName>
        <fullName evidence="2">Uncharacterized protein</fullName>
    </submittedName>
</protein>
<name>A0A0A8ZCN5_ARUDO</name>
<evidence type="ECO:0000256" key="1">
    <source>
        <dbReference type="SAM" id="Phobius"/>
    </source>
</evidence>
<proteinExistence type="predicted"/>
<dbReference type="EMBL" id="GBRH01261324">
    <property type="protein sequence ID" value="JAD36571.1"/>
    <property type="molecule type" value="Transcribed_RNA"/>
</dbReference>
<keyword evidence="1" id="KW-0812">Transmembrane</keyword>
<dbReference type="PANTHER" id="PTHR18966">
    <property type="entry name" value="IONOTROPIC GLUTAMATE RECEPTOR"/>
    <property type="match status" value="1"/>
</dbReference>
<organism evidence="2">
    <name type="scientific">Arundo donax</name>
    <name type="common">Giant reed</name>
    <name type="synonym">Donax arundinaceus</name>
    <dbReference type="NCBI Taxonomy" id="35708"/>
    <lineage>
        <taxon>Eukaryota</taxon>
        <taxon>Viridiplantae</taxon>
        <taxon>Streptophyta</taxon>
        <taxon>Embryophyta</taxon>
        <taxon>Tracheophyta</taxon>
        <taxon>Spermatophyta</taxon>
        <taxon>Magnoliopsida</taxon>
        <taxon>Liliopsida</taxon>
        <taxon>Poales</taxon>
        <taxon>Poaceae</taxon>
        <taxon>PACMAD clade</taxon>
        <taxon>Arundinoideae</taxon>
        <taxon>Arundineae</taxon>
        <taxon>Arundo</taxon>
    </lineage>
</organism>
<reference evidence="2" key="2">
    <citation type="journal article" date="2015" name="Data Brief">
        <title>Shoot transcriptome of the giant reed, Arundo donax.</title>
        <authorList>
            <person name="Barrero R.A."/>
            <person name="Guerrero F.D."/>
            <person name="Moolhuijzen P."/>
            <person name="Goolsby J.A."/>
            <person name="Tidwell J."/>
            <person name="Bellgard S.E."/>
            <person name="Bellgard M.I."/>
        </authorList>
    </citation>
    <scope>NUCLEOTIDE SEQUENCE</scope>
    <source>
        <tissue evidence="2">Shoot tissue taken approximately 20 cm above the soil surface</tissue>
    </source>
</reference>
<sequence>MIVPVKDDTNNNTWVFLKPLTTDLWFGSIAFFIYTGVVIWLLERRINNAELTGSFFRQLGIEIYFSFFADSE</sequence>
<feature type="transmembrane region" description="Helical" evidence="1">
    <location>
        <begin position="24"/>
        <end position="42"/>
    </location>
</feature>
<dbReference type="AlphaFoldDB" id="A0A0A8ZCN5"/>
<dbReference type="Gene3D" id="1.10.287.70">
    <property type="match status" value="1"/>
</dbReference>
<keyword evidence="1" id="KW-1133">Transmembrane helix</keyword>
<dbReference type="InterPro" id="IPR015683">
    <property type="entry name" value="Ionotropic_Glu_rcpt"/>
</dbReference>
<accession>A0A0A8ZCN5</accession>
<evidence type="ECO:0000313" key="2">
    <source>
        <dbReference type="EMBL" id="JAD36571.1"/>
    </source>
</evidence>